<name>A0A0L0CAK6_LUCCU</name>
<gene>
    <name evidence="2" type="ORF">FF38_02391</name>
</gene>
<proteinExistence type="predicted"/>
<evidence type="ECO:0000313" key="3">
    <source>
        <dbReference type="Proteomes" id="UP000037069"/>
    </source>
</evidence>
<dbReference type="Proteomes" id="UP000037069">
    <property type="component" value="Unassembled WGS sequence"/>
</dbReference>
<protein>
    <submittedName>
        <fullName evidence="2">Uncharacterized protein</fullName>
    </submittedName>
</protein>
<reference evidence="2 3" key="1">
    <citation type="journal article" date="2015" name="Nat. Commun.">
        <title>Lucilia cuprina genome unlocks parasitic fly biology to underpin future interventions.</title>
        <authorList>
            <person name="Anstead C.A."/>
            <person name="Korhonen P.K."/>
            <person name="Young N.D."/>
            <person name="Hall R.S."/>
            <person name="Jex A.R."/>
            <person name="Murali S.C."/>
            <person name="Hughes D.S."/>
            <person name="Lee S.F."/>
            <person name="Perry T."/>
            <person name="Stroehlein A.J."/>
            <person name="Ansell B.R."/>
            <person name="Breugelmans B."/>
            <person name="Hofmann A."/>
            <person name="Qu J."/>
            <person name="Dugan S."/>
            <person name="Lee S.L."/>
            <person name="Chao H."/>
            <person name="Dinh H."/>
            <person name="Han Y."/>
            <person name="Doddapaneni H.V."/>
            <person name="Worley K.C."/>
            <person name="Muzny D.M."/>
            <person name="Ioannidis P."/>
            <person name="Waterhouse R.M."/>
            <person name="Zdobnov E.M."/>
            <person name="James P.J."/>
            <person name="Bagnall N.H."/>
            <person name="Kotze A.C."/>
            <person name="Gibbs R.A."/>
            <person name="Richards S."/>
            <person name="Batterham P."/>
            <person name="Gasser R.B."/>
        </authorList>
    </citation>
    <scope>NUCLEOTIDE SEQUENCE [LARGE SCALE GENOMIC DNA]</scope>
    <source>
        <strain evidence="2 3">LS</strain>
        <tissue evidence="2">Full body</tissue>
    </source>
</reference>
<feature type="transmembrane region" description="Helical" evidence="1">
    <location>
        <begin position="98"/>
        <end position="117"/>
    </location>
</feature>
<organism evidence="2 3">
    <name type="scientific">Lucilia cuprina</name>
    <name type="common">Green bottle fly</name>
    <name type="synonym">Australian sheep blowfly</name>
    <dbReference type="NCBI Taxonomy" id="7375"/>
    <lineage>
        <taxon>Eukaryota</taxon>
        <taxon>Metazoa</taxon>
        <taxon>Ecdysozoa</taxon>
        <taxon>Arthropoda</taxon>
        <taxon>Hexapoda</taxon>
        <taxon>Insecta</taxon>
        <taxon>Pterygota</taxon>
        <taxon>Neoptera</taxon>
        <taxon>Endopterygota</taxon>
        <taxon>Diptera</taxon>
        <taxon>Brachycera</taxon>
        <taxon>Muscomorpha</taxon>
        <taxon>Oestroidea</taxon>
        <taxon>Calliphoridae</taxon>
        <taxon>Luciliinae</taxon>
        <taxon>Lucilia</taxon>
    </lineage>
</organism>
<sequence length="197" mass="22829">MFLHNNGEKANIASGSSGYSVQVSNIIELCFGYKILNRIVVFAYMHYYMVYNSGEVNFEDFLYFLKKDCVFVFHYTIKQITIVAFAVQSYVYGVYVEYMGLPPTTFNFVVTFVLFRWPKKILLPKLMFGENVSLFLNLNLTRVPNCCFMCGQIQFRMHDFHGRVEISITTKCTSAVQNILKQNLIPSSAYMQLKPLM</sequence>
<dbReference type="EMBL" id="JRES01000678">
    <property type="protein sequence ID" value="KNC29286.1"/>
    <property type="molecule type" value="Genomic_DNA"/>
</dbReference>
<feature type="transmembrane region" description="Helical" evidence="1">
    <location>
        <begin position="72"/>
        <end position="92"/>
    </location>
</feature>
<dbReference type="AlphaFoldDB" id="A0A0L0CAK6"/>
<keyword evidence="1" id="KW-0812">Transmembrane</keyword>
<keyword evidence="1" id="KW-1133">Transmembrane helix</keyword>
<evidence type="ECO:0000256" key="1">
    <source>
        <dbReference type="SAM" id="Phobius"/>
    </source>
</evidence>
<keyword evidence="3" id="KW-1185">Reference proteome</keyword>
<keyword evidence="1" id="KW-0472">Membrane</keyword>
<evidence type="ECO:0000313" key="2">
    <source>
        <dbReference type="EMBL" id="KNC29286.1"/>
    </source>
</evidence>
<comment type="caution">
    <text evidence="2">The sequence shown here is derived from an EMBL/GenBank/DDBJ whole genome shotgun (WGS) entry which is preliminary data.</text>
</comment>
<accession>A0A0L0CAK6</accession>